<dbReference type="AlphaFoldDB" id="A0A545UXD6"/>
<comment type="caution">
    <text evidence="3">The sequence shown here is derived from an EMBL/GenBank/DDBJ whole genome shotgun (WGS) entry which is preliminary data.</text>
</comment>
<feature type="signal peptide" evidence="2">
    <location>
        <begin position="1"/>
        <end position="22"/>
    </location>
</feature>
<gene>
    <name evidence="3" type="ORF">IF1G_07011</name>
</gene>
<proteinExistence type="predicted"/>
<dbReference type="STRING" id="43265.A0A545UXD6"/>
<feature type="compositionally biased region" description="Low complexity" evidence="1">
    <location>
        <begin position="178"/>
        <end position="192"/>
    </location>
</feature>
<name>A0A545UXD6_9HYPO</name>
<evidence type="ECO:0000313" key="4">
    <source>
        <dbReference type="Proteomes" id="UP000315783"/>
    </source>
</evidence>
<keyword evidence="2" id="KW-0732">Signal</keyword>
<accession>A0A545UXD6</accession>
<feature type="chain" id="PRO_5022157851" evidence="2">
    <location>
        <begin position="23"/>
        <end position="371"/>
    </location>
</feature>
<keyword evidence="4" id="KW-1185">Reference proteome</keyword>
<feature type="region of interest" description="Disordered" evidence="1">
    <location>
        <begin position="138"/>
        <end position="263"/>
    </location>
</feature>
<feature type="compositionally biased region" description="Low complexity" evidence="1">
    <location>
        <begin position="201"/>
        <end position="216"/>
    </location>
</feature>
<feature type="compositionally biased region" description="Low complexity" evidence="1">
    <location>
        <begin position="138"/>
        <end position="147"/>
    </location>
</feature>
<organism evidence="3 4">
    <name type="scientific">Cordyceps javanica</name>
    <dbReference type="NCBI Taxonomy" id="43265"/>
    <lineage>
        <taxon>Eukaryota</taxon>
        <taxon>Fungi</taxon>
        <taxon>Dikarya</taxon>
        <taxon>Ascomycota</taxon>
        <taxon>Pezizomycotina</taxon>
        <taxon>Sordariomycetes</taxon>
        <taxon>Hypocreomycetidae</taxon>
        <taxon>Hypocreales</taxon>
        <taxon>Cordycipitaceae</taxon>
        <taxon>Cordyceps</taxon>
    </lineage>
</organism>
<feature type="compositionally biased region" description="Pro residues" evidence="1">
    <location>
        <begin position="148"/>
        <end position="177"/>
    </location>
</feature>
<evidence type="ECO:0000313" key="3">
    <source>
        <dbReference type="EMBL" id="TQV94132.1"/>
    </source>
</evidence>
<feature type="compositionally biased region" description="Acidic residues" evidence="1">
    <location>
        <begin position="227"/>
        <end position="240"/>
    </location>
</feature>
<evidence type="ECO:0000256" key="1">
    <source>
        <dbReference type="SAM" id="MobiDB-lite"/>
    </source>
</evidence>
<dbReference type="EMBL" id="SPUK01000010">
    <property type="protein sequence ID" value="TQV94132.1"/>
    <property type="molecule type" value="Genomic_DNA"/>
</dbReference>
<protein>
    <submittedName>
        <fullName evidence="3">Uncharacterized protein</fullName>
    </submittedName>
</protein>
<reference evidence="3 4" key="1">
    <citation type="journal article" date="2019" name="Appl. Microbiol. Biotechnol.">
        <title>Genome sequence of Isaria javanica and comparative genome analysis insights into family S53 peptidase evolution in fungal entomopathogens.</title>
        <authorList>
            <person name="Lin R."/>
            <person name="Zhang X."/>
            <person name="Xin B."/>
            <person name="Zou M."/>
            <person name="Gao Y."/>
            <person name="Qin F."/>
            <person name="Hu Q."/>
            <person name="Xie B."/>
            <person name="Cheng X."/>
        </authorList>
    </citation>
    <scope>NUCLEOTIDE SEQUENCE [LARGE SCALE GENOMIC DNA]</scope>
    <source>
        <strain evidence="3 4">IJ1G</strain>
    </source>
</reference>
<evidence type="ECO:0000256" key="2">
    <source>
        <dbReference type="SAM" id="SignalP"/>
    </source>
</evidence>
<dbReference type="Proteomes" id="UP000315783">
    <property type="component" value="Unassembled WGS sequence"/>
</dbReference>
<dbReference type="OrthoDB" id="4843554at2759"/>
<sequence length="371" mass="38625">MKASDAGILLLSNGALMAGVLAEALPPDSIPIQCATICGPIVELSSICSGSRGRGGGNGGSILARRRNPMNQDLHVAADRRDKVARVPHDGANVVERDFTVIVPAPTSFPASLLQPEETASPPQQSKLTRIYPTQVLPTQKSQSNTPPSSPPPPPPPPPLPPPSSTSLRPPPPPPTASPASSQQHPSPSTPTGNGDEEGEGPTTRPTTGTSATPTTSHRPRSSMDAMTDDDGDDGWEETGSDQGTNGGNVTKPDQDQGRWTANSGEEDCVCQNKSFNVPNIAALCASCIAGANQVQNDMDVIMTTCKFTTKQYSPDQDKLVNNIQVHAVPPKAVLGQNAGVASGEATSLMPTREVQIVVGAALGLLQLWLL</sequence>